<organism evidence="1 2">
    <name type="scientific">Streptomyces niveus</name>
    <name type="common">Streptomyces spheroides</name>
    <dbReference type="NCBI Taxonomy" id="193462"/>
    <lineage>
        <taxon>Bacteria</taxon>
        <taxon>Bacillati</taxon>
        <taxon>Actinomycetota</taxon>
        <taxon>Actinomycetes</taxon>
        <taxon>Kitasatosporales</taxon>
        <taxon>Streptomycetaceae</taxon>
        <taxon>Streptomyces</taxon>
    </lineage>
</organism>
<name>A0ABZ2A9R3_STRNV</name>
<evidence type="ECO:0000313" key="2">
    <source>
        <dbReference type="Proteomes" id="UP001432209"/>
    </source>
</evidence>
<evidence type="ECO:0008006" key="3">
    <source>
        <dbReference type="Google" id="ProtNLM"/>
    </source>
</evidence>
<dbReference type="GeneID" id="91341818"/>
<dbReference type="EMBL" id="CP109495">
    <property type="protein sequence ID" value="WUX55131.1"/>
    <property type="molecule type" value="Genomic_DNA"/>
</dbReference>
<dbReference type="SUPFAM" id="SSF53850">
    <property type="entry name" value="Periplasmic binding protein-like II"/>
    <property type="match status" value="1"/>
</dbReference>
<dbReference type="Gene3D" id="3.40.190.10">
    <property type="entry name" value="Periplasmic binding protein-like II"/>
    <property type="match status" value="1"/>
</dbReference>
<dbReference type="Proteomes" id="UP001432209">
    <property type="component" value="Chromosome"/>
</dbReference>
<evidence type="ECO:0000313" key="1">
    <source>
        <dbReference type="EMBL" id="WUX55131.1"/>
    </source>
</evidence>
<sequence>MSSPAPSPASSSASSPVIRLGLRDWDHVVPLASGLVDVAGFTVRVDSRDTTPDVLAEPGLDGGETSFSRYVQARAAGDDRLVGLPAFVMRGFRQRCVLVRVDSPLRTLAQLAGARVGLTGWPDSGNTWTRALLRAEGVDLTGVTWRVGPLTAGESGKDRLGSRPLPANVSAMAEGETLEGELAAGRLDAILSPFMPAELFTRDSRFRHLLDDHRAAERAYWAATGFVPGIHLVTLKREVVEAHPALPAALLAGLERSKRRWVERRRLLADTTPWLLHELTESAVLFGDDWMPYGAESNAEMTRAFCEELYAQGVWPEPIDPAVVFPDPALATVAVAALSSPLSAV</sequence>
<accession>A0ABZ2A9R3</accession>
<reference evidence="1" key="1">
    <citation type="submission" date="2022-10" db="EMBL/GenBank/DDBJ databases">
        <title>The complete genomes of actinobacterial strains from the NBC collection.</title>
        <authorList>
            <person name="Joergensen T.S."/>
            <person name="Alvarez Arevalo M."/>
            <person name="Sterndorff E.B."/>
            <person name="Faurdal D."/>
            <person name="Vuksanovic O."/>
            <person name="Mourched A.-S."/>
            <person name="Charusanti P."/>
            <person name="Shaw S."/>
            <person name="Blin K."/>
            <person name="Weber T."/>
        </authorList>
    </citation>
    <scope>NUCLEOTIDE SEQUENCE</scope>
    <source>
        <strain evidence="1">NBC_01432</strain>
    </source>
</reference>
<gene>
    <name evidence="1" type="ORF">OG442_28385</name>
</gene>
<protein>
    <recommendedName>
        <fullName evidence="3">Nitrate ABC transporter substrate-binding protein</fullName>
    </recommendedName>
</protein>
<dbReference type="RefSeq" id="WP_329078792.1">
    <property type="nucleotide sequence ID" value="NZ_CP108849.2"/>
</dbReference>
<proteinExistence type="predicted"/>
<keyword evidence="2" id="KW-1185">Reference proteome</keyword>
<dbReference type="Gene3D" id="3.40.190.270">
    <property type="match status" value="1"/>
</dbReference>